<feature type="compositionally biased region" description="Low complexity" evidence="1">
    <location>
        <begin position="249"/>
        <end position="265"/>
    </location>
</feature>
<feature type="compositionally biased region" description="Basic and acidic residues" evidence="1">
    <location>
        <begin position="158"/>
        <end position="169"/>
    </location>
</feature>
<evidence type="ECO:0000313" key="3">
    <source>
        <dbReference type="Proteomes" id="UP000319160"/>
    </source>
</evidence>
<keyword evidence="3" id="KW-1185">Reference proteome</keyword>
<dbReference type="AlphaFoldDB" id="A0A553HUR3"/>
<dbReference type="Proteomes" id="UP000319160">
    <property type="component" value="Unassembled WGS sequence"/>
</dbReference>
<gene>
    <name evidence="2" type="ORF">FHL15_007466</name>
</gene>
<proteinExistence type="predicted"/>
<evidence type="ECO:0000256" key="1">
    <source>
        <dbReference type="SAM" id="MobiDB-lite"/>
    </source>
</evidence>
<evidence type="ECO:0000313" key="2">
    <source>
        <dbReference type="EMBL" id="TRX91684.1"/>
    </source>
</evidence>
<dbReference type="EMBL" id="VFLP01000043">
    <property type="protein sequence ID" value="TRX91684.1"/>
    <property type="molecule type" value="Genomic_DNA"/>
</dbReference>
<feature type="compositionally biased region" description="Low complexity" evidence="1">
    <location>
        <begin position="57"/>
        <end position="83"/>
    </location>
</feature>
<feature type="compositionally biased region" description="Basic and acidic residues" evidence="1">
    <location>
        <begin position="207"/>
        <end position="224"/>
    </location>
</feature>
<dbReference type="OrthoDB" id="4779968at2759"/>
<feature type="compositionally biased region" description="Polar residues" evidence="1">
    <location>
        <begin position="194"/>
        <end position="206"/>
    </location>
</feature>
<accession>A0A553HUR3</accession>
<feature type="region of interest" description="Disordered" evidence="1">
    <location>
        <begin position="158"/>
        <end position="275"/>
    </location>
</feature>
<feature type="region of interest" description="Disordered" evidence="1">
    <location>
        <begin position="1"/>
        <end position="118"/>
    </location>
</feature>
<feature type="compositionally biased region" description="Polar residues" evidence="1">
    <location>
        <begin position="225"/>
        <end position="248"/>
    </location>
</feature>
<feature type="compositionally biased region" description="Polar residues" evidence="1">
    <location>
        <begin position="1"/>
        <end position="14"/>
    </location>
</feature>
<reference evidence="3" key="1">
    <citation type="submission" date="2019-06" db="EMBL/GenBank/DDBJ databases">
        <title>Draft genome sequence of the griseofulvin-producing fungus Xylaria cubensis strain G536.</title>
        <authorList>
            <person name="Mead M.E."/>
            <person name="Raja H.A."/>
            <person name="Steenwyk J.L."/>
            <person name="Knowles S.L."/>
            <person name="Oberlies N.H."/>
            <person name="Rokas A."/>
        </authorList>
    </citation>
    <scope>NUCLEOTIDE SEQUENCE [LARGE SCALE GENOMIC DNA]</scope>
    <source>
        <strain evidence="3">G536</strain>
    </source>
</reference>
<feature type="region of interest" description="Disordered" evidence="1">
    <location>
        <begin position="312"/>
        <end position="354"/>
    </location>
</feature>
<comment type="caution">
    <text evidence="2">The sequence shown here is derived from an EMBL/GenBank/DDBJ whole genome shotgun (WGS) entry which is preliminary data.</text>
</comment>
<name>A0A553HUR3_9PEZI</name>
<protein>
    <submittedName>
        <fullName evidence="2">Uncharacterized protein</fullName>
    </submittedName>
</protein>
<organism evidence="2 3">
    <name type="scientific">Xylaria flabelliformis</name>
    <dbReference type="NCBI Taxonomy" id="2512241"/>
    <lineage>
        <taxon>Eukaryota</taxon>
        <taxon>Fungi</taxon>
        <taxon>Dikarya</taxon>
        <taxon>Ascomycota</taxon>
        <taxon>Pezizomycotina</taxon>
        <taxon>Sordariomycetes</taxon>
        <taxon>Xylariomycetidae</taxon>
        <taxon>Xylariales</taxon>
        <taxon>Xylariaceae</taxon>
        <taxon>Xylaria</taxon>
    </lineage>
</organism>
<sequence>MASTPSPRSPTQPFSDEESQETLRSKRSSIMIRCSDGSEVIFLRPHHPRSASYATVSTSHSPSPSSGPDSGSGPTSGPSFGRSEGSGPDDKKRKKGKRPVSMPAHPNVYDIDNRSGQSYRSLPTYLHERCSECGDLRGHSDLCSIGNRLFLASLEARRSAPADGIEQRTRHGLGSPRQRGISQPQPADVDHSRLTSGTTISRSPSSRHNETRQRGSPQRERSTDSRSPTHSQRAPNRTPSSQQQQGIQHSPGSPHRPPSRNSPNPLDLDRDSTFSSKARYSIDAVVGRSPSSRHDKIQLELRELSPQPSFPLRYFDANMRGGHGSGSCQAGGRDGSGSGHRDRPRSGGGTGRSRSRDVLLRGLRRCCFAFSWLFGRDAEISISSRRNTYDHARYEGRAQSHSHSRRTRRH</sequence>